<dbReference type="EMBL" id="BART01015811">
    <property type="protein sequence ID" value="GAG75174.1"/>
    <property type="molecule type" value="Genomic_DNA"/>
</dbReference>
<evidence type="ECO:0000313" key="1">
    <source>
        <dbReference type="EMBL" id="GAG75174.1"/>
    </source>
</evidence>
<sequence length="108" mass="12240">MRSQAAMLTLFSPQKPKVVSLWGLFDPNDRIKYYPNSYPLTAFDVCPHAPCRDHNFQLPLDYCADAKNVLKPLERNHYCPVLEAITPDMVLRKVDEVLCGTAEELASS</sequence>
<comment type="caution">
    <text evidence="1">The sequence shown here is derived from an EMBL/GenBank/DDBJ whole genome shotgun (WGS) entry which is preliminary data.</text>
</comment>
<accession>X1A027</accession>
<dbReference type="AlphaFoldDB" id="X1A027"/>
<organism evidence="1">
    <name type="scientific">marine sediment metagenome</name>
    <dbReference type="NCBI Taxonomy" id="412755"/>
    <lineage>
        <taxon>unclassified sequences</taxon>
        <taxon>metagenomes</taxon>
        <taxon>ecological metagenomes</taxon>
    </lineage>
</organism>
<reference evidence="1" key="1">
    <citation type="journal article" date="2014" name="Front. Microbiol.">
        <title>High frequency of phylogenetically diverse reductive dehalogenase-homologous genes in deep subseafloor sedimentary metagenomes.</title>
        <authorList>
            <person name="Kawai M."/>
            <person name="Futagami T."/>
            <person name="Toyoda A."/>
            <person name="Takaki Y."/>
            <person name="Nishi S."/>
            <person name="Hori S."/>
            <person name="Arai W."/>
            <person name="Tsubouchi T."/>
            <person name="Morono Y."/>
            <person name="Uchiyama I."/>
            <person name="Ito T."/>
            <person name="Fujiyama A."/>
            <person name="Inagaki F."/>
            <person name="Takami H."/>
        </authorList>
    </citation>
    <scope>NUCLEOTIDE SEQUENCE</scope>
    <source>
        <strain evidence="1">Expedition CK06-06</strain>
    </source>
</reference>
<gene>
    <name evidence="1" type="ORF">S01H4_30600</name>
</gene>
<proteinExistence type="predicted"/>
<protein>
    <submittedName>
        <fullName evidence="1">Uncharacterized protein</fullName>
    </submittedName>
</protein>
<name>X1A027_9ZZZZ</name>